<comment type="caution">
    <text evidence="6">The sequence shown here is derived from an EMBL/GenBank/DDBJ whole genome shotgun (WGS) entry which is preliminary data.</text>
</comment>
<feature type="domain" description="Proteasome activator complex subunit 4-like HEAT repeat-like" evidence="5">
    <location>
        <begin position="1150"/>
        <end position="1422"/>
    </location>
</feature>
<dbReference type="GO" id="GO:0010499">
    <property type="term" value="P:proteasomal ubiquitin-independent protein catabolic process"/>
    <property type="evidence" value="ECO:0007669"/>
    <property type="project" value="TreeGrafter"/>
</dbReference>
<name>A0A0V0S7D3_9BILA</name>
<dbReference type="SUPFAM" id="SSF88723">
    <property type="entry name" value="PIN domain-like"/>
    <property type="match status" value="1"/>
</dbReference>
<dbReference type="InterPro" id="IPR055455">
    <property type="entry name" value="HEAT_PSME4"/>
</dbReference>
<dbReference type="InterPro" id="IPR016024">
    <property type="entry name" value="ARM-type_fold"/>
</dbReference>
<feature type="domain" description="Asteroid" evidence="3">
    <location>
        <begin position="1618"/>
        <end position="1686"/>
    </location>
</feature>
<proteinExistence type="predicted"/>
<feature type="compositionally biased region" description="Basic residues" evidence="2">
    <location>
        <begin position="2093"/>
        <end position="2104"/>
    </location>
</feature>
<dbReference type="Pfam" id="PF16507">
    <property type="entry name" value="HEAT_PSME4_mid"/>
    <property type="match status" value="1"/>
</dbReference>
<dbReference type="EMBL" id="JYDL01000030">
    <property type="protein sequence ID" value="KRX22594.1"/>
    <property type="molecule type" value="Genomic_DNA"/>
</dbReference>
<evidence type="ECO:0000259" key="3">
    <source>
        <dbReference type="Pfam" id="PF12813"/>
    </source>
</evidence>
<feature type="region of interest" description="Disordered" evidence="2">
    <location>
        <begin position="2090"/>
        <end position="2128"/>
    </location>
</feature>
<dbReference type="GO" id="GO:0070628">
    <property type="term" value="F:proteasome binding"/>
    <property type="evidence" value="ECO:0007669"/>
    <property type="project" value="InterPro"/>
</dbReference>
<dbReference type="InterPro" id="IPR035309">
    <property type="entry name" value="PSME4"/>
</dbReference>
<sequence>MNRQPLHERFILKYLPYYDKLKEEVTEHIVKIKSGLASSLLLRECRPGLQFWISQIESMINVYGYCFTKEDHIMFVKIIYEMLASPDIDYPTAEYLCTALVALLKKWYYISPKDLQLNWKVLFALYERVIALDLDDGFQEVVPKGLPAVLANVVKLCSMYFSKEATQEILNRLRPSIGFLTGQIKMNIFITLCNFLPAAMSPNERECGYELWFDELMYWWQNMPNSGMWEYYFVELLQRLAKNNVGCIDWNPHLNFIFNKILRQFRLSVKDTRDSSNFNLGGTVKSYDLKIMGSLVCYMATPKNDVLEYLDRLFKAVQSYCHPSNSGKWQNAIFSFIEALCLNICERLNRERYPRKGWLATIPDDCQLDDQYVSKLVSSILPCVQAGMFGKGSSAIVASCFHYLSRMDPAAVVPIVLDSCESSLLSITEPHRMQQSLASMISVGLPLLRLARHDANGLRLIPFLKSLQSTIDVFDFSKISTILETLSYFFQLLPLVDNCDTPLFVDNLNDIEKELCAGTALFEDIVDGFVDWLLYALTSYGNNVNNGSSNAPDDCPEANVYKEAVSAVGRFLLANSSDMVVKNAMENILRFAEENEFESGMAMVYIAELCCYACEANFDYCFKRIWNLYFGRLKSMITEETKNEEEVHFLIINNIMALDQFLRFQGKSIVEFVDDMLELFDLLLPLQAPTAVNCYSVIVETVLMQLTEVKLDDAERNKEALNQSVDRFIAIRNWGEQFDSKNFQMTWKFPGQAEVDAVSRIFEKILYPQLRLLEQPEKLTKNQIVKCLNLTRHCISGASVVLPFMDGKLIHVTSSKVPRDVIANHSIYDCYPTLDCDGKNIRNMVKDTVNNLLDYMLANREHETAVLEEICWIYQDLLMSRGCSMENCSVLEEELTSLHKKMSDEVKGRNGMTKILFAFKVKLFHQKRLVCDCEMVHNESHTEVFSKLFKLLTCPYDEIREYARGVFNNCFETFPFSSKFVFDMLLDTIAEYNSDSNDVASRARFKGAMRMLHDCNEIISFYDSIWQATYKLWISLARCPFPREPLEIAMFMKIGKQIQNCFQMPEEVVKMGHLLCENFHMPSYITEADIEEAVVQERQRNENNEQTYKQLICELVDIVEEQKLPWSQECIVLKFLILQLHKEVAFPYRAVQLFVKQLHSDHIQIRRMAIKFFSRYLVLQKPTMRKVPLKIPNESPLYADQVKWPHRWGIRADNAFCIYDKNKLPKTAQEWNEATFAEKLHCGFYCWSRECTADAPLSAQPAVDRPLCEMNDSEVGLYTAFTDAEFVEKFSILLTLDSKDVKPVDMSNCKFFRGLFFTFGESMLTTLKPILEKFVKSERPEEQRLAAEISSGLLYGMRLWPYEMQQRCLQWFSPMLEGIFDSFAPETMNNWLISISEGFVFYTVEQMSWFVEIAIRVIKRAIGTASQRSNYLYVLGLLLFTRNWQMMNVWNELLPVVESKMTDPSPSVQEAYARLLRMMFHSDLADITNELEDIVIPSADLFVGRCLASLENLILETEMSAPDGLAFAHQIFLHFGIDSACGGDYVAFEKSCRICLCVLKQSDISPVFFMDGKIDEVRYKRRTTILRQQSRMNLARQMSEQPSSKLLLPPLACDLLHRILTEHNITVYYCAGEADAFIAAYANHHNYPVLSSDSDFFIFPLRAGYIPLPSVEWESCNGVLKCSLYQFAHCEAHFPNLKPEVMPLFAVLSGNDFVRGDLFRSFYNQISKPVLMNGKEVCKTRQHRNMNGLLNWLRGKSFAQAVEGVLSYVKKSSVRSLREIILSGAKFYQNTRLMGNCEDPTRLTRRQLKNLPDWLVELYCAGQMPCPIVIAIRCNQTLILPTFVEDFTKPTIYDSSTRLREALYGIILKDTGKLQVKEYVRLNQAFRFRVISVSSEWCSLSDIGNMTSSELRAQFLRIVDCDEAEIISLSENLQLYFLSLRYWSLSAAEFASKNILIAFIAVAYCLFSVSAPGQGFPKPFRLLNAIPVLDTRMKSKLYRQITHSVNIWQASLTAMTWLNYVLREPFKWPKISTLFSGRMLINLACELSRDAKPMNLLQKKYFASTANSFASFLEFCKPFQSIIDQAPLSATAKPRKRRRPKQKSSTKSAEKSPATGQSTSSSEWADFRTATTQRNEKLVSYLFTKNRMQIFEPIA</sequence>
<dbReference type="OrthoDB" id="17907at2759"/>
<dbReference type="PANTHER" id="PTHR32170">
    <property type="entry name" value="PROTEASOME ACTIVATOR COMPLEX SUBUNIT 4"/>
    <property type="match status" value="1"/>
</dbReference>
<keyword evidence="1" id="KW-0175">Coiled coil</keyword>
<dbReference type="Pfam" id="PF12813">
    <property type="entry name" value="XPG_I_2"/>
    <property type="match status" value="1"/>
</dbReference>
<evidence type="ECO:0000259" key="4">
    <source>
        <dbReference type="Pfam" id="PF16507"/>
    </source>
</evidence>
<dbReference type="InterPro" id="IPR029060">
    <property type="entry name" value="PIN-like_dom_sf"/>
</dbReference>
<accession>A0A0V0S7D3</accession>
<organism evidence="6 7">
    <name type="scientific">Trichinella nelsoni</name>
    <dbReference type="NCBI Taxonomy" id="6336"/>
    <lineage>
        <taxon>Eukaryota</taxon>
        <taxon>Metazoa</taxon>
        <taxon>Ecdysozoa</taxon>
        <taxon>Nematoda</taxon>
        <taxon>Enoplea</taxon>
        <taxon>Dorylaimia</taxon>
        <taxon>Trichinellida</taxon>
        <taxon>Trichinellidae</taxon>
        <taxon>Trichinella</taxon>
    </lineage>
</organism>
<dbReference type="Proteomes" id="UP000054630">
    <property type="component" value="Unassembled WGS sequence"/>
</dbReference>
<protein>
    <submittedName>
        <fullName evidence="6">Proteasome activator complex subunit 4</fullName>
    </submittedName>
</protein>
<reference evidence="6 7" key="1">
    <citation type="submission" date="2015-01" db="EMBL/GenBank/DDBJ databases">
        <title>Evolution of Trichinella species and genotypes.</title>
        <authorList>
            <person name="Korhonen P.K."/>
            <person name="Edoardo P."/>
            <person name="Giuseppe L.R."/>
            <person name="Gasser R.B."/>
        </authorList>
    </citation>
    <scope>NUCLEOTIDE SEQUENCE [LARGE SCALE GENOMIC DNA]</scope>
    <source>
        <strain evidence="6">ISS37</strain>
    </source>
</reference>
<dbReference type="GO" id="GO:0005634">
    <property type="term" value="C:nucleus"/>
    <property type="evidence" value="ECO:0007669"/>
    <property type="project" value="TreeGrafter"/>
</dbReference>
<feature type="compositionally biased region" description="Polar residues" evidence="2">
    <location>
        <begin position="2114"/>
        <end position="2128"/>
    </location>
</feature>
<evidence type="ECO:0000313" key="6">
    <source>
        <dbReference type="EMBL" id="KRX22594.1"/>
    </source>
</evidence>
<evidence type="ECO:0000256" key="1">
    <source>
        <dbReference type="SAM" id="Coils"/>
    </source>
</evidence>
<evidence type="ECO:0000259" key="5">
    <source>
        <dbReference type="Pfam" id="PF23096"/>
    </source>
</evidence>
<dbReference type="GO" id="GO:0016504">
    <property type="term" value="F:peptidase activator activity"/>
    <property type="evidence" value="ECO:0007669"/>
    <property type="project" value="InterPro"/>
</dbReference>
<dbReference type="GO" id="GO:0005829">
    <property type="term" value="C:cytosol"/>
    <property type="evidence" value="ECO:0007669"/>
    <property type="project" value="TreeGrafter"/>
</dbReference>
<dbReference type="Pfam" id="PF23096">
    <property type="entry name" value="HEAT_PSME4"/>
    <property type="match status" value="1"/>
</dbReference>
<dbReference type="InterPro" id="IPR039436">
    <property type="entry name" value="Asteroid_dom"/>
</dbReference>
<dbReference type="PANTHER" id="PTHR32170:SF3">
    <property type="entry name" value="PROTEASOME ACTIVATOR COMPLEX SUBUNIT 4"/>
    <property type="match status" value="1"/>
</dbReference>
<evidence type="ECO:0000313" key="7">
    <source>
        <dbReference type="Proteomes" id="UP000054630"/>
    </source>
</evidence>
<feature type="domain" description="Proteasome activator Blm10 middle HEAT repeats region" evidence="4">
    <location>
        <begin position="310"/>
        <end position="801"/>
    </location>
</feature>
<dbReference type="SUPFAM" id="SSF48371">
    <property type="entry name" value="ARM repeat"/>
    <property type="match status" value="2"/>
</dbReference>
<gene>
    <name evidence="6" type="primary">psme4</name>
    <name evidence="6" type="ORF">T07_10117</name>
</gene>
<evidence type="ECO:0000256" key="2">
    <source>
        <dbReference type="SAM" id="MobiDB-lite"/>
    </source>
</evidence>
<dbReference type="GO" id="GO:0000502">
    <property type="term" value="C:proteasome complex"/>
    <property type="evidence" value="ECO:0007669"/>
    <property type="project" value="UniProtKB-KW"/>
</dbReference>
<keyword evidence="7" id="KW-1185">Reference proteome</keyword>
<dbReference type="Gene3D" id="3.40.50.1010">
    <property type="entry name" value="5'-nuclease"/>
    <property type="match status" value="1"/>
</dbReference>
<dbReference type="InterPro" id="IPR032430">
    <property type="entry name" value="Blm10_mid"/>
</dbReference>
<keyword evidence="6" id="KW-0647">Proteasome</keyword>
<feature type="coiled-coil region" evidence="1">
    <location>
        <begin position="704"/>
        <end position="731"/>
    </location>
</feature>